<evidence type="ECO:0000256" key="8">
    <source>
        <dbReference type="PROSITE-ProRule" id="PRU00124"/>
    </source>
</evidence>
<dbReference type="CDD" id="cd00112">
    <property type="entry name" value="LDLa"/>
    <property type="match status" value="1"/>
</dbReference>
<dbReference type="CDD" id="cd00041">
    <property type="entry name" value="CUB"/>
    <property type="match status" value="1"/>
</dbReference>
<dbReference type="InterPro" id="IPR023415">
    <property type="entry name" value="LDLR_class-A_CS"/>
</dbReference>
<keyword evidence="13" id="KW-1185">Reference proteome</keyword>
<dbReference type="SUPFAM" id="SSF49854">
    <property type="entry name" value="Spermadhesin, CUB domain"/>
    <property type="match status" value="1"/>
</dbReference>
<dbReference type="AlphaFoldDB" id="A0AA85KNK0"/>
<evidence type="ECO:0000313" key="14">
    <source>
        <dbReference type="WBParaSite" id="TREG1_90860.1"/>
    </source>
</evidence>
<reference evidence="13" key="1">
    <citation type="submission" date="2022-06" db="EMBL/GenBank/DDBJ databases">
        <authorList>
            <person name="Berger JAMES D."/>
            <person name="Berger JAMES D."/>
        </authorList>
    </citation>
    <scope>NUCLEOTIDE SEQUENCE [LARGE SCALE GENOMIC DNA]</scope>
</reference>
<feature type="domain" description="CUB" evidence="11">
    <location>
        <begin position="105"/>
        <end position="235"/>
    </location>
</feature>
<evidence type="ECO:0000256" key="9">
    <source>
        <dbReference type="RuleBase" id="RU363034"/>
    </source>
</evidence>
<dbReference type="Pfam" id="PF00057">
    <property type="entry name" value="Ldl_recept_a"/>
    <property type="match status" value="1"/>
</dbReference>
<feature type="domain" description="Peptidase S1" evidence="12">
    <location>
        <begin position="318"/>
        <end position="552"/>
    </location>
</feature>
<dbReference type="Gene3D" id="2.40.10.10">
    <property type="entry name" value="Trypsin-like serine proteases"/>
    <property type="match status" value="1"/>
</dbReference>
<dbReference type="SMART" id="SM00020">
    <property type="entry name" value="Tryp_SPc"/>
    <property type="match status" value="1"/>
</dbReference>
<dbReference type="Gene3D" id="2.60.120.290">
    <property type="entry name" value="Spermadhesin, CUB domain"/>
    <property type="match status" value="1"/>
</dbReference>
<evidence type="ECO:0000259" key="12">
    <source>
        <dbReference type="PROSITE" id="PS50240"/>
    </source>
</evidence>
<comment type="catalytic activity">
    <reaction evidence="1">
        <text>Preferential cleavage: Arg-|-Xaa, Lys-|-Xaa.</text>
        <dbReference type="EC" id="3.4.21.10"/>
    </reaction>
</comment>
<feature type="disulfide bond" evidence="8">
    <location>
        <begin position="264"/>
        <end position="282"/>
    </location>
</feature>
<dbReference type="WBParaSite" id="TREG1_90860.1">
    <property type="protein sequence ID" value="TREG1_90860.1"/>
    <property type="gene ID" value="TREG1_90860"/>
</dbReference>
<feature type="signal peptide" evidence="10">
    <location>
        <begin position="1"/>
        <end position="18"/>
    </location>
</feature>
<dbReference type="InterPro" id="IPR036055">
    <property type="entry name" value="LDL_receptor-like_sf"/>
</dbReference>
<dbReference type="PROSITE" id="PS00135">
    <property type="entry name" value="TRYPSIN_SER"/>
    <property type="match status" value="1"/>
</dbReference>
<keyword evidence="4 9" id="KW-0645">Protease</keyword>
<dbReference type="FunFam" id="2.40.10.10:FF:000003">
    <property type="entry name" value="Transmembrane serine protease 3"/>
    <property type="match status" value="1"/>
</dbReference>
<dbReference type="PROSITE" id="PS01209">
    <property type="entry name" value="LDLRA_1"/>
    <property type="match status" value="1"/>
</dbReference>
<dbReference type="InterPro" id="IPR001254">
    <property type="entry name" value="Trypsin_dom"/>
</dbReference>
<dbReference type="PROSITE" id="PS01180">
    <property type="entry name" value="CUB"/>
    <property type="match status" value="1"/>
</dbReference>
<dbReference type="Pfam" id="PF00431">
    <property type="entry name" value="CUB"/>
    <property type="match status" value="1"/>
</dbReference>
<dbReference type="Proteomes" id="UP000050795">
    <property type="component" value="Unassembled WGS sequence"/>
</dbReference>
<dbReference type="SUPFAM" id="SSF57424">
    <property type="entry name" value="LDL receptor-like module"/>
    <property type="match status" value="1"/>
</dbReference>
<evidence type="ECO:0000256" key="1">
    <source>
        <dbReference type="ARBA" id="ARBA00001656"/>
    </source>
</evidence>
<dbReference type="InterPro" id="IPR043504">
    <property type="entry name" value="Peptidase_S1_PA_chymotrypsin"/>
</dbReference>
<dbReference type="InterPro" id="IPR035914">
    <property type="entry name" value="Sperma_CUB_dom_sf"/>
</dbReference>
<evidence type="ECO:0000256" key="6">
    <source>
        <dbReference type="ARBA" id="ARBA00022825"/>
    </source>
</evidence>
<dbReference type="Gene3D" id="4.10.400.10">
    <property type="entry name" value="Low-density Lipoprotein Receptor"/>
    <property type="match status" value="1"/>
</dbReference>
<evidence type="ECO:0000256" key="4">
    <source>
        <dbReference type="ARBA" id="ARBA00022670"/>
    </source>
</evidence>
<dbReference type="InterPro" id="IPR033116">
    <property type="entry name" value="TRYPSIN_SER"/>
</dbReference>
<dbReference type="InterPro" id="IPR018114">
    <property type="entry name" value="TRYPSIN_HIS"/>
</dbReference>
<reference evidence="14" key="2">
    <citation type="submission" date="2023-11" db="UniProtKB">
        <authorList>
            <consortium name="WormBaseParasite"/>
        </authorList>
    </citation>
    <scope>IDENTIFICATION</scope>
</reference>
<dbReference type="SMART" id="SM00192">
    <property type="entry name" value="LDLa"/>
    <property type="match status" value="1"/>
</dbReference>
<dbReference type="PANTHER" id="PTHR24252:SF8">
    <property type="entry name" value="ACROSIN"/>
    <property type="match status" value="1"/>
</dbReference>
<dbReference type="PROSITE" id="PS00134">
    <property type="entry name" value="TRYPSIN_HIS"/>
    <property type="match status" value="1"/>
</dbReference>
<dbReference type="Pfam" id="PF00089">
    <property type="entry name" value="Trypsin"/>
    <property type="match status" value="1"/>
</dbReference>
<evidence type="ECO:0000313" key="13">
    <source>
        <dbReference type="Proteomes" id="UP000050795"/>
    </source>
</evidence>
<keyword evidence="6 9" id="KW-0720">Serine protease</keyword>
<dbReference type="PROSITE" id="PS50240">
    <property type="entry name" value="TRYPSIN_DOM"/>
    <property type="match status" value="1"/>
</dbReference>
<dbReference type="CDD" id="cd00190">
    <property type="entry name" value="Tryp_SPc"/>
    <property type="match status" value="1"/>
</dbReference>
<evidence type="ECO:0000256" key="10">
    <source>
        <dbReference type="SAM" id="SignalP"/>
    </source>
</evidence>
<dbReference type="GO" id="GO:0004252">
    <property type="term" value="F:serine-type endopeptidase activity"/>
    <property type="evidence" value="ECO:0007669"/>
    <property type="project" value="InterPro"/>
</dbReference>
<evidence type="ECO:0000256" key="2">
    <source>
        <dbReference type="ARBA" id="ARBA00012050"/>
    </source>
</evidence>
<keyword evidence="10" id="KW-0732">Signal</keyword>
<evidence type="ECO:0000259" key="11">
    <source>
        <dbReference type="PROSITE" id="PS01180"/>
    </source>
</evidence>
<dbReference type="PROSITE" id="PS50068">
    <property type="entry name" value="LDLRA_2"/>
    <property type="match status" value="1"/>
</dbReference>
<dbReference type="InterPro" id="IPR009003">
    <property type="entry name" value="Peptidase_S1_PA"/>
</dbReference>
<dbReference type="SUPFAM" id="SSF50494">
    <property type="entry name" value="Trypsin-like serine proteases"/>
    <property type="match status" value="1"/>
</dbReference>
<dbReference type="InterPro" id="IPR000859">
    <property type="entry name" value="CUB_dom"/>
</dbReference>
<comment type="caution">
    <text evidence="8">Lacks conserved residue(s) required for the propagation of feature annotation.</text>
</comment>
<dbReference type="InterPro" id="IPR001314">
    <property type="entry name" value="Peptidase_S1A"/>
</dbReference>
<evidence type="ECO:0000256" key="3">
    <source>
        <dbReference type="ARBA" id="ARBA00017161"/>
    </source>
</evidence>
<feature type="disulfide bond" evidence="8">
    <location>
        <begin position="276"/>
        <end position="291"/>
    </location>
</feature>
<protein>
    <recommendedName>
        <fullName evidence="3">Acrosin</fullName>
        <ecNumber evidence="2">3.4.21.10</ecNumber>
    </recommendedName>
</protein>
<dbReference type="EC" id="3.4.21.10" evidence="2"/>
<dbReference type="InterPro" id="IPR002172">
    <property type="entry name" value="LDrepeatLR_classA_rpt"/>
</dbReference>
<keyword evidence="5 9" id="KW-0378">Hydrolase</keyword>
<proteinExistence type="predicted"/>
<feature type="chain" id="PRO_5041679474" description="Acrosin" evidence="10">
    <location>
        <begin position="19"/>
        <end position="552"/>
    </location>
</feature>
<organism evidence="13 14">
    <name type="scientific">Trichobilharzia regenti</name>
    <name type="common">Nasal bird schistosome</name>
    <dbReference type="NCBI Taxonomy" id="157069"/>
    <lineage>
        <taxon>Eukaryota</taxon>
        <taxon>Metazoa</taxon>
        <taxon>Spiralia</taxon>
        <taxon>Lophotrochozoa</taxon>
        <taxon>Platyhelminthes</taxon>
        <taxon>Trematoda</taxon>
        <taxon>Digenea</taxon>
        <taxon>Strigeidida</taxon>
        <taxon>Schistosomatoidea</taxon>
        <taxon>Schistosomatidae</taxon>
        <taxon>Trichobilharzia</taxon>
    </lineage>
</organism>
<sequence length="552" mass="62161">MNLISILLLVTFVFQVNCTKTINDDEYYDDDIVEETRLKVTVIAKGKHNSPVNLIRKMFKRFYKEKASSNDDDDIIEETTGETVKVVKISRKKGKNYLPTFDAECGSNPILFNPNGNIYSHTDYEKNVTYTGFLQCFWIINTDPKSRIIVQSVDFDLAGNSTQCDEDSLVVYEPDYKNLLKNTSDIDMFTRRVGKSAYCGSTPIKILSSSNRLLLIFKARSIGKHKGFNLRYAAIPDDFANRLKSTLNSTTYNKTCDKSLEWKCPSSQCILKRWRCDGFDDCLNSEDEMNCFPLPKQLPKLEHREKRSVNDEDDWGRVVNGQQAAKGAWSFIASLRYAANGRHLCGGSLISTQWVMTAAHCLQTFPHPKLWYVDLGRYYKNIGGSEVQRMKVDRIYIHPSFNPITFENDIALLRLATPANLVKGQVTLSPVVRNSLSAGQLKANVQCIVAGWGDTRNTGSSDVLRQAILPVIDYRLCKSWLPYLNEKSFCAGYQQGGVDACSGDSGGPLLCYIGGQTVQAGIVSWGSDCAQRFRPGVYTNVALYVDWFKNVL</sequence>
<name>A0AA85KNK0_TRIRE</name>
<dbReference type="PANTHER" id="PTHR24252">
    <property type="entry name" value="ACROSIN-RELATED"/>
    <property type="match status" value="1"/>
</dbReference>
<keyword evidence="7 8" id="KW-1015">Disulfide bond</keyword>
<dbReference type="GO" id="GO:0006508">
    <property type="term" value="P:proteolysis"/>
    <property type="evidence" value="ECO:0007669"/>
    <property type="project" value="UniProtKB-KW"/>
</dbReference>
<accession>A0AA85KNK0</accession>
<dbReference type="SMART" id="SM00042">
    <property type="entry name" value="CUB"/>
    <property type="match status" value="1"/>
</dbReference>
<evidence type="ECO:0000256" key="7">
    <source>
        <dbReference type="ARBA" id="ARBA00023157"/>
    </source>
</evidence>
<dbReference type="PRINTS" id="PR00722">
    <property type="entry name" value="CHYMOTRYPSIN"/>
</dbReference>
<evidence type="ECO:0000256" key="5">
    <source>
        <dbReference type="ARBA" id="ARBA00022801"/>
    </source>
</evidence>